<feature type="domain" description="C2H2-type" evidence="14">
    <location>
        <begin position="366"/>
        <end position="393"/>
    </location>
</feature>
<feature type="domain" description="ZAD" evidence="15">
    <location>
        <begin position="12"/>
        <end position="88"/>
    </location>
</feature>
<dbReference type="VEuPathDB" id="VectorBase:ADAR2_009259"/>
<keyword evidence="4" id="KW-0677">Repeat</keyword>
<dbReference type="InterPro" id="IPR012934">
    <property type="entry name" value="Znf_AD"/>
</dbReference>
<dbReference type="InterPro" id="IPR013087">
    <property type="entry name" value="Znf_C2H2_type"/>
</dbReference>
<keyword evidence="6 12" id="KW-0862">Zinc</keyword>
<keyword evidence="7" id="KW-0805">Transcription regulation</keyword>
<dbReference type="EnsemblMetazoa" id="ADAC002451-RA">
    <property type="protein sequence ID" value="ADAC002451-PA"/>
    <property type="gene ID" value="ADAC002451"/>
</dbReference>
<dbReference type="OMA" id="IRQQHRP"/>
<dbReference type="PROSITE" id="PS50157">
    <property type="entry name" value="ZINC_FINGER_C2H2_2"/>
    <property type="match status" value="7"/>
</dbReference>
<evidence type="ECO:0000256" key="4">
    <source>
        <dbReference type="ARBA" id="ARBA00022737"/>
    </source>
</evidence>
<dbReference type="STRING" id="43151.W5JN21"/>
<keyword evidence="10" id="KW-0539">Nucleus</keyword>
<evidence type="ECO:0000259" key="14">
    <source>
        <dbReference type="PROSITE" id="PS50157"/>
    </source>
</evidence>
<dbReference type="GO" id="GO:0005634">
    <property type="term" value="C:nucleus"/>
    <property type="evidence" value="ECO:0007669"/>
    <property type="project" value="UniProtKB-SubCell"/>
</dbReference>
<evidence type="ECO:0000256" key="2">
    <source>
        <dbReference type="ARBA" id="ARBA00004123"/>
    </source>
</evidence>
<keyword evidence="8" id="KW-0238">DNA-binding</keyword>
<feature type="compositionally biased region" description="Low complexity" evidence="13">
    <location>
        <begin position="535"/>
        <end position="544"/>
    </location>
</feature>
<dbReference type="Gene3D" id="3.30.160.60">
    <property type="entry name" value="Classic Zinc Finger"/>
    <property type="match status" value="6"/>
</dbReference>
<evidence type="ECO:0000256" key="5">
    <source>
        <dbReference type="ARBA" id="ARBA00022771"/>
    </source>
</evidence>
<reference evidence="17" key="4">
    <citation type="submission" date="2015-06" db="UniProtKB">
        <authorList>
            <consortium name="EnsemblMetazoa"/>
        </authorList>
    </citation>
    <scope>IDENTIFICATION</scope>
</reference>
<dbReference type="VEuPathDB" id="VectorBase:ADAC002451"/>
<keyword evidence="3 12" id="KW-0479">Metal-binding</keyword>
<feature type="domain" description="C2H2-type" evidence="14">
    <location>
        <begin position="337"/>
        <end position="365"/>
    </location>
</feature>
<evidence type="ECO:0000256" key="8">
    <source>
        <dbReference type="ARBA" id="ARBA00023125"/>
    </source>
</evidence>
<evidence type="ECO:0000256" key="10">
    <source>
        <dbReference type="ARBA" id="ARBA00023242"/>
    </source>
</evidence>
<dbReference type="PROSITE" id="PS00028">
    <property type="entry name" value="ZINC_FINGER_C2H2_1"/>
    <property type="match status" value="7"/>
</dbReference>
<organism evidence="16">
    <name type="scientific">Anopheles darlingi</name>
    <name type="common">Mosquito</name>
    <dbReference type="NCBI Taxonomy" id="43151"/>
    <lineage>
        <taxon>Eukaryota</taxon>
        <taxon>Metazoa</taxon>
        <taxon>Ecdysozoa</taxon>
        <taxon>Arthropoda</taxon>
        <taxon>Hexapoda</taxon>
        <taxon>Insecta</taxon>
        <taxon>Pterygota</taxon>
        <taxon>Neoptera</taxon>
        <taxon>Endopterygota</taxon>
        <taxon>Diptera</taxon>
        <taxon>Nematocera</taxon>
        <taxon>Culicoidea</taxon>
        <taxon>Culicidae</taxon>
        <taxon>Anophelinae</taxon>
        <taxon>Anopheles</taxon>
    </lineage>
</organism>
<feature type="domain" description="C2H2-type" evidence="14">
    <location>
        <begin position="309"/>
        <end position="336"/>
    </location>
</feature>
<dbReference type="GO" id="GO:0010468">
    <property type="term" value="P:regulation of gene expression"/>
    <property type="evidence" value="ECO:0007669"/>
    <property type="project" value="TreeGrafter"/>
</dbReference>
<reference evidence="16" key="2">
    <citation type="submission" date="2010-05" db="EMBL/GenBank/DDBJ databases">
        <authorList>
            <person name="Almeida L.G."/>
            <person name="Nicolas M.F."/>
            <person name="Souza R.C."/>
            <person name="Vasconcelos A.T.R."/>
        </authorList>
    </citation>
    <scope>NUCLEOTIDE SEQUENCE</scope>
</reference>
<dbReference type="SMART" id="SM00868">
    <property type="entry name" value="zf-AD"/>
    <property type="match status" value="1"/>
</dbReference>
<dbReference type="GO" id="GO:0003677">
    <property type="term" value="F:DNA binding"/>
    <property type="evidence" value="ECO:0007669"/>
    <property type="project" value="UniProtKB-KW"/>
</dbReference>
<dbReference type="Pfam" id="PF13912">
    <property type="entry name" value="zf-C2H2_6"/>
    <property type="match status" value="1"/>
</dbReference>
<evidence type="ECO:0000313" key="17">
    <source>
        <dbReference type="EnsemblMetazoa" id="ADAC002451-PA"/>
    </source>
</evidence>
<name>W5JN21_ANODA</name>
<feature type="domain" description="C2H2-type" evidence="14">
    <location>
        <begin position="394"/>
        <end position="421"/>
    </location>
</feature>
<dbReference type="FunFam" id="3.30.160.60:FF:000446">
    <property type="entry name" value="Zinc finger protein"/>
    <property type="match status" value="2"/>
</dbReference>
<dbReference type="AlphaFoldDB" id="W5JN21"/>
<reference evidence="16" key="3">
    <citation type="journal article" date="2013" name="Nucleic Acids Res.">
        <title>The genome of Anopheles darlingi, the main neotropical malaria vector.</title>
        <authorList>
            <person name="Marinotti O."/>
            <person name="Cerqueira G.C."/>
            <person name="de Almeida L.G."/>
            <person name="Ferro M.I."/>
            <person name="Loreto E.L."/>
            <person name="Zaha A."/>
            <person name="Teixeira S.M."/>
            <person name="Wespiser A.R."/>
            <person name="Almeida E Silva A."/>
            <person name="Schlindwein A.D."/>
            <person name="Pacheco A.C."/>
            <person name="Silva A.L."/>
            <person name="Graveley B.R."/>
            <person name="Walenz B.P."/>
            <person name="Lima Bde A."/>
            <person name="Ribeiro C.A."/>
            <person name="Nunes-Silva C.G."/>
            <person name="de Carvalho C.R."/>
            <person name="Soares C.M."/>
            <person name="de Menezes C.B."/>
            <person name="Matiolli C."/>
            <person name="Caffrey D."/>
            <person name="Araujo D.A."/>
            <person name="de Oliveira D.M."/>
            <person name="Golenbock D."/>
            <person name="Grisard E.C."/>
            <person name="Fantinatti-Garboggini F."/>
            <person name="de Carvalho F.M."/>
            <person name="Barcellos F.G."/>
            <person name="Prosdocimi F."/>
            <person name="May G."/>
            <person name="Azevedo Junior G.M."/>
            <person name="Guimaraes G.M."/>
            <person name="Goldman G.H."/>
            <person name="Padilha I.Q."/>
            <person name="Batista Jda S."/>
            <person name="Ferro J.A."/>
            <person name="Ribeiro J.M."/>
            <person name="Fietto J.L."/>
            <person name="Dabbas K.M."/>
            <person name="Cerdeira L."/>
            <person name="Agnez-Lima L.F."/>
            <person name="Brocchi M."/>
            <person name="de Carvalho M.O."/>
            <person name="Teixeira Mde M."/>
            <person name="Diniz Maia Mde M."/>
            <person name="Goldman M.H."/>
            <person name="Cruz Schneider M.P."/>
            <person name="Felipe M.S."/>
            <person name="Hungria M."/>
            <person name="Nicolas M.F."/>
            <person name="Pereira M."/>
            <person name="Montes M.A."/>
            <person name="Cantao M.E."/>
            <person name="Vincentz M."/>
            <person name="Rafael M.S."/>
            <person name="Silverman N."/>
            <person name="Stoco P.H."/>
            <person name="Souza R.C."/>
            <person name="Vicentini R."/>
            <person name="Gazzinelli R.T."/>
            <person name="Neves Rde O."/>
            <person name="Silva R."/>
            <person name="Astolfi-Filho S."/>
            <person name="Maciel T.E."/>
            <person name="Urmenyi T.P."/>
            <person name="Tadei W.P."/>
            <person name="Camargo E.P."/>
            <person name="de Vasconcelos A.T."/>
        </authorList>
    </citation>
    <scope>NUCLEOTIDE SEQUENCE</scope>
</reference>
<keyword evidence="18" id="KW-1185">Reference proteome</keyword>
<dbReference type="Proteomes" id="UP000000673">
    <property type="component" value="Unassembled WGS sequence"/>
</dbReference>
<dbReference type="GO" id="GO:0008270">
    <property type="term" value="F:zinc ion binding"/>
    <property type="evidence" value="ECO:0007669"/>
    <property type="project" value="UniProtKB-UniRule"/>
</dbReference>
<feature type="binding site" evidence="12">
    <location>
        <position position="64"/>
    </location>
    <ligand>
        <name>Zn(2+)</name>
        <dbReference type="ChEBI" id="CHEBI:29105"/>
    </ligand>
</feature>
<evidence type="ECO:0000256" key="13">
    <source>
        <dbReference type="SAM" id="MobiDB-lite"/>
    </source>
</evidence>
<gene>
    <name evidence="16" type="ORF">AND_002451</name>
</gene>
<feature type="domain" description="C2H2-type" evidence="14">
    <location>
        <begin position="224"/>
        <end position="251"/>
    </location>
</feature>
<dbReference type="HOGENOM" id="CLU_490220_0_0_1"/>
<feature type="compositionally biased region" description="Basic residues" evidence="13">
    <location>
        <begin position="550"/>
        <end position="560"/>
    </location>
</feature>
<evidence type="ECO:0000313" key="16">
    <source>
        <dbReference type="EMBL" id="ETN65772.1"/>
    </source>
</evidence>
<dbReference type="Pfam" id="PF07776">
    <property type="entry name" value="zf-AD"/>
    <property type="match status" value="1"/>
</dbReference>
<reference evidence="16 18" key="1">
    <citation type="journal article" date="2010" name="BMC Genomics">
        <title>Combination of measures distinguishes pre-miRNAs from other stem-loops in the genome of the newly sequenced Anopheles darlingi.</title>
        <authorList>
            <person name="Mendes N.D."/>
            <person name="Freitas A.T."/>
            <person name="Vasconcelos A.T."/>
            <person name="Sagot M.F."/>
        </authorList>
    </citation>
    <scope>NUCLEOTIDE SEQUENCE</scope>
</reference>
<keyword evidence="5 11" id="KW-0863">Zinc-finger</keyword>
<dbReference type="PROSITE" id="PS51915">
    <property type="entry name" value="ZAD"/>
    <property type="match status" value="1"/>
</dbReference>
<feature type="region of interest" description="Disordered" evidence="13">
    <location>
        <begin position="409"/>
        <end position="433"/>
    </location>
</feature>
<dbReference type="FunFam" id="3.30.160.60:FF:000097">
    <property type="entry name" value="Zinc finger protein"/>
    <property type="match status" value="1"/>
</dbReference>
<comment type="function">
    <text evidence="1">May be involved in transcriptional regulation.</text>
</comment>
<evidence type="ECO:0000256" key="11">
    <source>
        <dbReference type="PROSITE-ProRule" id="PRU00042"/>
    </source>
</evidence>
<dbReference type="Gene3D" id="3.40.1800.20">
    <property type="match status" value="1"/>
</dbReference>
<dbReference type="InterPro" id="IPR036236">
    <property type="entry name" value="Znf_C2H2_sf"/>
</dbReference>
<feature type="compositionally biased region" description="Low complexity" evidence="13">
    <location>
        <begin position="510"/>
        <end position="527"/>
    </location>
</feature>
<evidence type="ECO:0000259" key="15">
    <source>
        <dbReference type="PROSITE" id="PS51915"/>
    </source>
</evidence>
<dbReference type="eggNOG" id="KOG1721">
    <property type="taxonomic scope" value="Eukaryota"/>
</dbReference>
<dbReference type="PANTHER" id="PTHR16515:SF49">
    <property type="entry name" value="GASTRULA ZINC FINGER PROTEIN XLCGF49.1-LIKE-RELATED"/>
    <property type="match status" value="1"/>
</dbReference>
<dbReference type="PANTHER" id="PTHR16515">
    <property type="entry name" value="PR DOMAIN ZINC FINGER PROTEIN"/>
    <property type="match status" value="1"/>
</dbReference>
<evidence type="ECO:0000256" key="6">
    <source>
        <dbReference type="ARBA" id="ARBA00022833"/>
    </source>
</evidence>
<feature type="domain" description="C2H2-type" evidence="14">
    <location>
        <begin position="281"/>
        <end position="308"/>
    </location>
</feature>
<keyword evidence="9" id="KW-0804">Transcription</keyword>
<feature type="binding site" evidence="12">
    <location>
        <position position="61"/>
    </location>
    <ligand>
        <name>Zn(2+)</name>
        <dbReference type="ChEBI" id="CHEBI:29105"/>
    </ligand>
</feature>
<evidence type="ECO:0000256" key="9">
    <source>
        <dbReference type="ARBA" id="ARBA00023163"/>
    </source>
</evidence>
<dbReference type="InterPro" id="IPR050331">
    <property type="entry name" value="Zinc_finger"/>
</dbReference>
<protein>
    <submittedName>
        <fullName evidence="16 17">Uncharacterized protein</fullName>
    </submittedName>
</protein>
<feature type="binding site" evidence="12">
    <location>
        <position position="14"/>
    </location>
    <ligand>
        <name>Zn(2+)</name>
        <dbReference type="ChEBI" id="CHEBI:29105"/>
    </ligand>
</feature>
<feature type="compositionally biased region" description="Low complexity" evidence="13">
    <location>
        <begin position="561"/>
        <end position="575"/>
    </location>
</feature>
<comment type="subcellular location">
    <subcellularLocation>
        <location evidence="2">Nucleus</location>
    </subcellularLocation>
</comment>
<dbReference type="SUPFAM" id="SSF57716">
    <property type="entry name" value="Glucocorticoid receptor-like (DNA-binding domain)"/>
    <property type="match status" value="1"/>
</dbReference>
<evidence type="ECO:0000256" key="1">
    <source>
        <dbReference type="ARBA" id="ARBA00003767"/>
    </source>
</evidence>
<feature type="binding site" evidence="12">
    <location>
        <position position="17"/>
    </location>
    <ligand>
        <name>Zn(2+)</name>
        <dbReference type="ChEBI" id="CHEBI:29105"/>
    </ligand>
</feature>
<feature type="domain" description="C2H2-type" evidence="14">
    <location>
        <begin position="253"/>
        <end position="280"/>
    </location>
</feature>
<evidence type="ECO:0000313" key="18">
    <source>
        <dbReference type="Proteomes" id="UP000000673"/>
    </source>
</evidence>
<evidence type="ECO:0000256" key="3">
    <source>
        <dbReference type="ARBA" id="ARBA00022723"/>
    </source>
</evidence>
<feature type="region of interest" description="Disordered" evidence="13">
    <location>
        <begin position="152"/>
        <end position="174"/>
    </location>
</feature>
<accession>W5JN21</accession>
<sequence length="645" mass="74098">MQKLDGDYDVNEICRLCLQQPQGGSWVALFTSNLPVSPSTMITRCTRIEVHEKDGLPAAICNGCFFKLGMAYEFRIRCEAADLKLRQYLNLPASAPKGNADLLPSINEAAVTGKDDDIYAAMSEIFGPEEPEPIMQEAAACNTLQTNVCQPVEEPEKTEEPVDTGVSKGKRHAPQLKNKSQLDELLVKHKEKLRLESTKVKIFRQKRRTRKVGVDGRVLLETPEECPLCAKTFHYRDQLRNHKRLHHRSKKSYECTVCQRKFNLANSYRVHLRTHNAERRFQCEVCSKLFRTTGNLHAHLRTHSEERNFVCTVCERAFRSSKELANHEKVHSNTKDFVCSVCDKAFLKRSYLKTHINTVHIGLKRHQCQVCDKQFSNSSNLIAHRRIHTGEKPFKCRDCGTSFNQSSALARHIQKHHRPKPDPPKPTPAPLAPIVEPDDLMIEVDENRSVESTASSELSVATSVMDNSLSYGGMPYAQTFMPQQPPTQLQTHYHHAHDLTQLHQPHHMFHQQQPEQQQHQQQQVQPQHHQHIFHQEQQPEQQLHGSALQHHQHHLQHHHQQQQQQQQLQQHQQQQPYVHQSMGANQQLATSSNLYSADYLPYHHTAPSQQSHYDLGGYDMCYSMPAPTVLNPSLMNPQPTYIFDQ</sequence>
<evidence type="ECO:0000256" key="12">
    <source>
        <dbReference type="PROSITE-ProRule" id="PRU01263"/>
    </source>
</evidence>
<feature type="region of interest" description="Disordered" evidence="13">
    <location>
        <begin position="506"/>
        <end position="584"/>
    </location>
</feature>
<evidence type="ECO:0000256" key="7">
    <source>
        <dbReference type="ARBA" id="ARBA00023015"/>
    </source>
</evidence>
<dbReference type="FunFam" id="3.30.160.60:FF:000394">
    <property type="entry name" value="Zinc finger protein 836"/>
    <property type="match status" value="1"/>
</dbReference>
<dbReference type="Pfam" id="PF00096">
    <property type="entry name" value="zf-C2H2"/>
    <property type="match status" value="6"/>
</dbReference>
<dbReference type="SUPFAM" id="SSF57667">
    <property type="entry name" value="beta-beta-alpha zinc fingers"/>
    <property type="match status" value="4"/>
</dbReference>
<dbReference type="SMART" id="SM00355">
    <property type="entry name" value="ZnF_C2H2"/>
    <property type="match status" value="7"/>
</dbReference>
<proteinExistence type="predicted"/>
<dbReference type="EMBL" id="ADMH02000581">
    <property type="protein sequence ID" value="ETN65772.1"/>
    <property type="molecule type" value="Genomic_DNA"/>
</dbReference>